<evidence type="ECO:0000256" key="1">
    <source>
        <dbReference type="ARBA" id="ARBA00023015"/>
    </source>
</evidence>
<evidence type="ECO:0000313" key="6">
    <source>
        <dbReference type="Proteomes" id="UP000058925"/>
    </source>
</evidence>
<name>A0A654M4G3_9ARCH</name>
<dbReference type="AlphaFoldDB" id="A0A654M4G3"/>
<evidence type="ECO:0000313" key="5">
    <source>
        <dbReference type="EMBL" id="ALI37623.1"/>
    </source>
</evidence>
<proteinExistence type="predicted"/>
<evidence type="ECO:0000259" key="4">
    <source>
        <dbReference type="PROSITE" id="PS51118"/>
    </source>
</evidence>
<dbReference type="RefSeq" id="WP_196816662.1">
    <property type="nucleotide sequence ID" value="NZ_CP012850.1"/>
</dbReference>
<protein>
    <submittedName>
        <fullName evidence="5">HTH-type transcriptional activator HxlR</fullName>
    </submittedName>
</protein>
<dbReference type="PROSITE" id="PS51118">
    <property type="entry name" value="HTH_HXLR"/>
    <property type="match status" value="1"/>
</dbReference>
<dbReference type="InterPro" id="IPR036388">
    <property type="entry name" value="WH-like_DNA-bd_sf"/>
</dbReference>
<keyword evidence="3" id="KW-0804">Transcription</keyword>
<dbReference type="GeneID" id="60423276"/>
<dbReference type="PANTHER" id="PTHR33204">
    <property type="entry name" value="TRANSCRIPTIONAL REGULATOR, MARR FAMILY"/>
    <property type="match status" value="1"/>
</dbReference>
<dbReference type="GO" id="GO:0003677">
    <property type="term" value="F:DNA binding"/>
    <property type="evidence" value="ECO:0007669"/>
    <property type="project" value="UniProtKB-KW"/>
</dbReference>
<feature type="domain" description="HTH hxlR-type" evidence="4">
    <location>
        <begin position="28"/>
        <end position="127"/>
    </location>
</feature>
<keyword evidence="6" id="KW-1185">Reference proteome</keyword>
<dbReference type="Pfam" id="PF01638">
    <property type="entry name" value="HxlR"/>
    <property type="match status" value="1"/>
</dbReference>
<dbReference type="InterPro" id="IPR036390">
    <property type="entry name" value="WH_DNA-bd_sf"/>
</dbReference>
<dbReference type="OrthoDB" id="10490at2157"/>
<keyword evidence="1" id="KW-0805">Transcription regulation</keyword>
<dbReference type="Proteomes" id="UP000058925">
    <property type="component" value="Chromosome"/>
</dbReference>
<evidence type="ECO:0000256" key="3">
    <source>
        <dbReference type="ARBA" id="ARBA00023163"/>
    </source>
</evidence>
<dbReference type="InterPro" id="IPR002577">
    <property type="entry name" value="HTH_HxlR"/>
</dbReference>
<organism evidence="5 6">
    <name type="scientific">Candidatus Nitrosocosmicus oleophilus</name>
    <dbReference type="NCBI Taxonomy" id="1353260"/>
    <lineage>
        <taxon>Archaea</taxon>
        <taxon>Nitrososphaerota</taxon>
        <taxon>Nitrososphaeria</taxon>
        <taxon>Nitrososphaerales</taxon>
        <taxon>Nitrososphaeraceae</taxon>
        <taxon>Candidatus Nitrosocosmicus</taxon>
    </lineage>
</organism>
<keyword evidence="2" id="KW-0238">DNA-binding</keyword>
<reference evidence="6" key="1">
    <citation type="submission" date="2015-10" db="EMBL/GenBank/DDBJ databases">
        <title>Niche specialization of a soil ammonia-oxidizing archaeon, Candidatus Nitrosocosmicus oleophilus.</title>
        <authorList>
            <person name="Jung M.-Y."/>
            <person name="Rhee S.-K."/>
        </authorList>
    </citation>
    <scope>NUCLEOTIDE SEQUENCE [LARGE SCALE GENOMIC DNA]</scope>
    <source>
        <strain evidence="6">MY3</strain>
    </source>
</reference>
<dbReference type="SUPFAM" id="SSF46785">
    <property type="entry name" value="Winged helix' DNA-binding domain"/>
    <property type="match status" value="1"/>
</dbReference>
<accession>A0A654M4G3</accession>
<sequence length="166" mass="19835">MRYPNESEKRGNDGEECIIRPQVKIVNCPIKTSLGVLGKKWTMLIIRDIGFLKIKRFNRILESIPGLTPRVLSMRLKELEREGIIKCREDRNDQVIVLWSLTEKGEDILPILLMLTAFGSKWYPEFVFEDKKPRRLDEVFSQPETRQRILEYNKRYRFNHNERNQQ</sequence>
<dbReference type="KEGG" id="taa:NMY3_03440"/>
<dbReference type="Gene3D" id="1.10.10.10">
    <property type="entry name" value="Winged helix-like DNA-binding domain superfamily/Winged helix DNA-binding domain"/>
    <property type="match status" value="1"/>
</dbReference>
<evidence type="ECO:0000256" key="2">
    <source>
        <dbReference type="ARBA" id="ARBA00023125"/>
    </source>
</evidence>
<dbReference type="EMBL" id="CP012850">
    <property type="protein sequence ID" value="ALI37623.1"/>
    <property type="molecule type" value="Genomic_DNA"/>
</dbReference>
<dbReference type="PANTHER" id="PTHR33204:SF18">
    <property type="entry name" value="TRANSCRIPTIONAL REGULATORY PROTEIN"/>
    <property type="match status" value="1"/>
</dbReference>
<gene>
    <name evidence="5" type="primary">hxlR_2</name>
    <name evidence="5" type="ORF">NMY3_03440</name>
</gene>